<dbReference type="AlphaFoldDB" id="A0A7W8DGY8"/>
<dbReference type="RefSeq" id="WP_183731330.1">
    <property type="nucleotide sequence ID" value="NZ_JACHID010000006.1"/>
</dbReference>
<dbReference type="InterPro" id="IPR046865">
    <property type="entry name" value="FapA_b_solenoid"/>
</dbReference>
<comment type="caution">
    <text evidence="1">The sequence shown here is derived from an EMBL/GenBank/DDBJ whole genome shotgun (WGS) entry which is preliminary data.</text>
</comment>
<proteinExistence type="predicted"/>
<evidence type="ECO:0000313" key="1">
    <source>
        <dbReference type="EMBL" id="MBB5021854.1"/>
    </source>
</evidence>
<organism evidence="1 2">
    <name type="scientific">Desulfurispira natronophila</name>
    <dbReference type="NCBI Taxonomy" id="682562"/>
    <lineage>
        <taxon>Bacteria</taxon>
        <taxon>Pseudomonadati</taxon>
        <taxon>Chrysiogenota</taxon>
        <taxon>Chrysiogenia</taxon>
        <taxon>Chrysiogenales</taxon>
        <taxon>Chrysiogenaceae</taxon>
        <taxon>Desulfurispira</taxon>
    </lineage>
</organism>
<gene>
    <name evidence="1" type="ORF">HNR37_001168</name>
</gene>
<reference evidence="1 2" key="1">
    <citation type="submission" date="2020-08" db="EMBL/GenBank/DDBJ databases">
        <title>Genomic Encyclopedia of Type Strains, Phase IV (KMG-IV): sequencing the most valuable type-strain genomes for metagenomic binning, comparative biology and taxonomic classification.</title>
        <authorList>
            <person name="Goeker M."/>
        </authorList>
    </citation>
    <scope>NUCLEOTIDE SEQUENCE [LARGE SCALE GENOMIC DNA]</scope>
    <source>
        <strain evidence="1 2">DSM 22071</strain>
    </source>
</reference>
<dbReference type="Pfam" id="PF03961">
    <property type="entry name" value="FapA"/>
    <property type="match status" value="1"/>
</dbReference>
<keyword evidence="2" id="KW-1185">Reference proteome</keyword>
<name>A0A7W8DGY8_9BACT</name>
<evidence type="ECO:0008006" key="3">
    <source>
        <dbReference type="Google" id="ProtNLM"/>
    </source>
</evidence>
<sequence>MDNESLGILEEQLETSNILESLIETTHKHHVTVEELDFAIHHMSDMKRGDDFFYRTYIIDIFRKGFSPVELNYTLKTASNTTYLRLLPSSTVDTAMASPLEVLGEVKKILAKEGIIFGVIDDEELYRIAAAVHRSFVDKADIPDEPYPVAHGQTPRDGVAPPPVVFHFDKYNLIHSDSEQDPMMSPFEMGKDTFIVRKDELLITDPIPDQSVLQISPSGYVVSPGTTGQRLPFHDISPDIRREEDNTAVYYYAEKDGYLSVEKGTLLIRPQVVFEADVLEKEPDSNLSKKEDIVIEASDETQDAVGAGQTIEGRNVTINGHVGAGATIRGQNVTVNGVLHKEATVIAENRAFVDISKGSVTADRAHINMLEGGTVEAATSVEVTGKSMQSIIKSPRIFINELKNCGVTTGGYQIRINSVTDGSNFFTIDPLTIPTVNQRYQQALLQQKDLLKKLRSIRQTYSNRKNQLSDVRKQYEPMRGKIEKMRTKSLPVPAAFQNIVERYNKLSREIITLKQQAQVIVRKLSTLEDFIYRIQYVDTTTSFTVYKRLPKGNVIRYGKASAHITVDQDLVGITVSKNRSGKLEYRIAKR</sequence>
<dbReference type="EMBL" id="JACHID010000006">
    <property type="protein sequence ID" value="MBB5021854.1"/>
    <property type="molecule type" value="Genomic_DNA"/>
</dbReference>
<evidence type="ECO:0000313" key="2">
    <source>
        <dbReference type="Proteomes" id="UP000528322"/>
    </source>
</evidence>
<accession>A0A7W8DGY8</accession>
<dbReference type="Proteomes" id="UP000528322">
    <property type="component" value="Unassembled WGS sequence"/>
</dbReference>
<protein>
    <recommendedName>
        <fullName evidence="3">DUF342 domain-containing protein</fullName>
    </recommendedName>
</protein>